<dbReference type="Proteomes" id="UP000580856">
    <property type="component" value="Unassembled WGS sequence"/>
</dbReference>
<sequence>MVGGMRGPADGSAPLRVFIGLRNIAGYAGALAEGVSRLGHRPTVVEVYPEPYGFAGRRHPLTRAFARLARLREASAARAWRAVVEAMVRGLLALSFVWAAATHDVFVMSFGSSFCPLGSRVDWRILRRLGRRVVCMCHGSDVRPPYLDGFALAASPQALARASRRTARACAAMERSAHAVICNPAFSQFFSCDLVNVFRVGIPADDRERPCRVADGTRPVLLHCPSAPQGKGTVRIREMVERLRGRGVDFDYRELSGVPHAEVLAALARADVAVDQLWSDTPMPGFATEAALAGVPCVVGGEFAAEASRWMPERVAPTSVYVRPAEVEDVLFELLTSPRARTIAAERALRHAETFRLPEAVARRVLRVAMGDVPAEWLFSPAATGRPCGAGLAREALAARIRGLVETCGMDALGLAGKPARLAWMLRVAAQEGRFVKSGEDA</sequence>
<comment type="caution">
    <text evidence="1">The sequence shown here is derived from an EMBL/GenBank/DDBJ whole genome shotgun (WGS) entry which is preliminary data.</text>
</comment>
<gene>
    <name evidence="1" type="ORF">GGQ74_002891</name>
</gene>
<dbReference type="SUPFAM" id="SSF53756">
    <property type="entry name" value="UDP-Glycosyltransferase/glycogen phosphorylase"/>
    <property type="match status" value="1"/>
</dbReference>
<name>A0A846QVQ3_9BACT</name>
<evidence type="ECO:0000313" key="1">
    <source>
        <dbReference type="EMBL" id="NJB69194.1"/>
    </source>
</evidence>
<keyword evidence="2" id="KW-1185">Reference proteome</keyword>
<dbReference type="RefSeq" id="WP_167942284.1">
    <property type="nucleotide sequence ID" value="NZ_JAATJA010000004.1"/>
</dbReference>
<dbReference type="AlphaFoldDB" id="A0A846QVQ3"/>
<accession>A0A846QVQ3</accession>
<protein>
    <submittedName>
        <fullName evidence="1">Uncharacterized protein</fullName>
    </submittedName>
</protein>
<dbReference type="EMBL" id="JAATJA010000004">
    <property type="protein sequence ID" value="NJB69194.1"/>
    <property type="molecule type" value="Genomic_DNA"/>
</dbReference>
<organism evidence="1 2">
    <name type="scientific">Desulfobaculum xiamenense</name>
    <dbReference type="NCBI Taxonomy" id="995050"/>
    <lineage>
        <taxon>Bacteria</taxon>
        <taxon>Pseudomonadati</taxon>
        <taxon>Thermodesulfobacteriota</taxon>
        <taxon>Desulfovibrionia</taxon>
        <taxon>Desulfovibrionales</taxon>
        <taxon>Desulfovibrionaceae</taxon>
        <taxon>Desulfobaculum</taxon>
    </lineage>
</organism>
<proteinExistence type="predicted"/>
<evidence type="ECO:0000313" key="2">
    <source>
        <dbReference type="Proteomes" id="UP000580856"/>
    </source>
</evidence>
<reference evidence="1 2" key="1">
    <citation type="submission" date="2020-03" db="EMBL/GenBank/DDBJ databases">
        <title>Genomic Encyclopedia of Type Strains, Phase IV (KMG-IV): sequencing the most valuable type-strain genomes for metagenomic binning, comparative biology and taxonomic classification.</title>
        <authorList>
            <person name="Goeker M."/>
        </authorList>
    </citation>
    <scope>NUCLEOTIDE SEQUENCE [LARGE SCALE GENOMIC DNA]</scope>
    <source>
        <strain evidence="1 2">DSM 24233</strain>
    </source>
</reference>